<sequence length="110" mass="12265">MELEKLKQLLGITGADQDAVLQFCIDNVTEAITGYCHADTIPGGAMNTAYRMAMDLYRNENLGSTSVDNGLIASITEGDTSVSYKENTDYTQSLLKNYRAQLSRYRKIVW</sequence>
<dbReference type="Proteomes" id="UP000603234">
    <property type="component" value="Unassembled WGS sequence"/>
</dbReference>
<reference evidence="1 2" key="1">
    <citation type="journal article" date="2020" name="mSystems">
        <title>Defining Genomic and Predicted Metabolic Features of the Acetobacterium Genus.</title>
        <authorList>
            <person name="Ross D.E."/>
            <person name="Marshall C.W."/>
            <person name="Gulliver D."/>
            <person name="May H.D."/>
            <person name="Norman R.S."/>
        </authorList>
    </citation>
    <scope>NUCLEOTIDE SEQUENCE [LARGE SCALE GENOMIC DNA]</scope>
    <source>
        <strain evidence="1 2">DSM 8238</strain>
    </source>
</reference>
<protein>
    <recommendedName>
        <fullName evidence="3">Phage gp6-like head-tail connector protein</fullName>
    </recommendedName>
</protein>
<accession>A0ABR6WVG8</accession>
<dbReference type="InterPro" id="IPR021146">
    <property type="entry name" value="Phage_gp6-like_head-tail"/>
</dbReference>
<evidence type="ECO:0008006" key="3">
    <source>
        <dbReference type="Google" id="ProtNLM"/>
    </source>
</evidence>
<dbReference type="Gene3D" id="1.10.246.150">
    <property type="match status" value="1"/>
</dbReference>
<proteinExistence type="predicted"/>
<comment type="caution">
    <text evidence="1">The sequence shown here is derived from an EMBL/GenBank/DDBJ whole genome shotgun (WGS) entry which is preliminary data.</text>
</comment>
<keyword evidence="2" id="KW-1185">Reference proteome</keyword>
<organism evidence="1 2">
    <name type="scientific">Acetobacterium fimetarium</name>
    <dbReference type="NCBI Taxonomy" id="52691"/>
    <lineage>
        <taxon>Bacteria</taxon>
        <taxon>Bacillati</taxon>
        <taxon>Bacillota</taxon>
        <taxon>Clostridia</taxon>
        <taxon>Eubacteriales</taxon>
        <taxon>Eubacteriaceae</taxon>
        <taxon>Acetobacterium</taxon>
    </lineage>
</organism>
<gene>
    <name evidence="1" type="ORF">GH808_09080</name>
</gene>
<dbReference type="RefSeq" id="WP_186842464.1">
    <property type="nucleotide sequence ID" value="NZ_WJBC01000011.1"/>
</dbReference>
<dbReference type="InterPro" id="IPR053746">
    <property type="entry name" value="Viral_HT_Connector_Assembly"/>
</dbReference>
<evidence type="ECO:0000313" key="1">
    <source>
        <dbReference type="EMBL" id="MBC3804582.1"/>
    </source>
</evidence>
<dbReference type="Pfam" id="PF05135">
    <property type="entry name" value="Phage_connect_1"/>
    <property type="match status" value="1"/>
</dbReference>
<dbReference type="EMBL" id="WJBC01000011">
    <property type="protein sequence ID" value="MBC3804582.1"/>
    <property type="molecule type" value="Genomic_DNA"/>
</dbReference>
<evidence type="ECO:0000313" key="2">
    <source>
        <dbReference type="Proteomes" id="UP000603234"/>
    </source>
</evidence>
<name>A0ABR6WVG8_9FIRM</name>